<evidence type="ECO:0000313" key="1">
    <source>
        <dbReference type="EMBL" id="TDD14326.1"/>
    </source>
</evidence>
<keyword evidence="1" id="KW-0808">Transferase</keyword>
<dbReference type="PANTHER" id="PTHR42912">
    <property type="entry name" value="METHYLTRANSFERASE"/>
    <property type="match status" value="1"/>
</dbReference>
<reference evidence="1 2" key="1">
    <citation type="submission" date="2019-03" db="EMBL/GenBank/DDBJ databases">
        <title>Draft genome sequences of novel Actinobacteria.</title>
        <authorList>
            <person name="Sahin N."/>
            <person name="Ay H."/>
            <person name="Saygin H."/>
        </authorList>
    </citation>
    <scope>NUCLEOTIDE SEQUENCE [LARGE SCALE GENOMIC DNA]</scope>
    <source>
        <strain evidence="1 2">KC712</strain>
    </source>
</reference>
<sequence>MTAAIRALPISYPRVDRRACSTTGPIFLSAGGAAAGCTPESGPAVADSLPGGRSALDEHPSDRAAVTRRVGVMPKAARYDDVAGFYAAGWSDDVDDPASVRLLDLLGPLARRRVLDLACGHGRISRALARRGAAVVGVDLSSALIEKARAAERETPLGIRYVHADATDPGPLDATECGGVSDGASSGVDGIAGAADPGGVGLFDAVVCAFGLSDIDDLEGAVATVARTLRPGGVFACSILHPCFPGGQGVSGSWPGDARYHAEGWWRADGDRSTLRRQVGANHRTLATYVNTLRRHGLWLDAMDEPKPAQEWAATRPDAARFPVFLVMRCVLR</sequence>
<dbReference type="EMBL" id="SMKP01000150">
    <property type="protein sequence ID" value="TDD14326.1"/>
    <property type="molecule type" value="Genomic_DNA"/>
</dbReference>
<dbReference type="InterPro" id="IPR029063">
    <property type="entry name" value="SAM-dependent_MTases_sf"/>
</dbReference>
<dbReference type="GO" id="GO:0032259">
    <property type="term" value="P:methylation"/>
    <property type="evidence" value="ECO:0007669"/>
    <property type="project" value="UniProtKB-KW"/>
</dbReference>
<dbReference type="AlphaFoldDB" id="A0A4V2YD74"/>
<protein>
    <submittedName>
        <fullName evidence="1">Class I SAM-dependent methyltransferase</fullName>
    </submittedName>
</protein>
<dbReference type="SUPFAM" id="SSF53335">
    <property type="entry name" value="S-adenosyl-L-methionine-dependent methyltransferases"/>
    <property type="match status" value="1"/>
</dbReference>
<dbReference type="Proteomes" id="UP000294543">
    <property type="component" value="Unassembled WGS sequence"/>
</dbReference>
<proteinExistence type="predicted"/>
<dbReference type="OrthoDB" id="5566900at2"/>
<comment type="caution">
    <text evidence="1">The sequence shown here is derived from an EMBL/GenBank/DDBJ whole genome shotgun (WGS) entry which is preliminary data.</text>
</comment>
<evidence type="ECO:0000313" key="2">
    <source>
        <dbReference type="Proteomes" id="UP000294543"/>
    </source>
</evidence>
<keyword evidence="2" id="KW-1185">Reference proteome</keyword>
<dbReference type="Gene3D" id="3.40.50.150">
    <property type="entry name" value="Vaccinia Virus protein VP39"/>
    <property type="match status" value="1"/>
</dbReference>
<keyword evidence="1" id="KW-0489">Methyltransferase</keyword>
<dbReference type="InterPro" id="IPR050508">
    <property type="entry name" value="Methyltransf_Superfamily"/>
</dbReference>
<accession>A0A4V2YD74</accession>
<name>A0A4V2YD74_9ACTN</name>
<dbReference type="GO" id="GO:0008168">
    <property type="term" value="F:methyltransferase activity"/>
    <property type="evidence" value="ECO:0007669"/>
    <property type="project" value="UniProtKB-KW"/>
</dbReference>
<dbReference type="CDD" id="cd02440">
    <property type="entry name" value="AdoMet_MTases"/>
    <property type="match status" value="1"/>
</dbReference>
<dbReference type="Pfam" id="PF13489">
    <property type="entry name" value="Methyltransf_23"/>
    <property type="match status" value="1"/>
</dbReference>
<gene>
    <name evidence="1" type="ORF">E1294_37885</name>
</gene>
<dbReference type="PANTHER" id="PTHR42912:SF99">
    <property type="entry name" value="METHYLTRANSFERASE TYPE 12 DOMAIN-CONTAINING PROTEIN"/>
    <property type="match status" value="1"/>
</dbReference>
<organism evidence="1 2">
    <name type="scientific">Nonomuraea diastatica</name>
    <dbReference type="NCBI Taxonomy" id="1848329"/>
    <lineage>
        <taxon>Bacteria</taxon>
        <taxon>Bacillati</taxon>
        <taxon>Actinomycetota</taxon>
        <taxon>Actinomycetes</taxon>
        <taxon>Streptosporangiales</taxon>
        <taxon>Streptosporangiaceae</taxon>
        <taxon>Nonomuraea</taxon>
    </lineage>
</organism>